<keyword evidence="2" id="KW-0255">Endonuclease</keyword>
<dbReference type="Gene3D" id="2.40.50.90">
    <property type="match status" value="1"/>
</dbReference>
<sequence length="214" mass="24016">MVRTRSGCGPGVSERTHWNFSAIVRLALVSFVLLQSGDLFADAVHPEETGRSIVSENGRVSPARLSARSFRMTRAFDGDSFMAADDNLAIHVRIVGIDAPERKNRKRGTPSQPYGNKAAHHLKGLISNRSFRVKGYGMDAYNRHLAEVFAEGRNIGLAMVEAGYAEVYKGRLPKGFDARPYLAAERRARKHKRGMWIQGRGYVSPRQWRARHPR</sequence>
<gene>
    <name evidence="5" type="ORF">dsmv_0066</name>
</gene>
<dbReference type="InterPro" id="IPR016071">
    <property type="entry name" value="Staphylococal_nuclease_OB-fold"/>
</dbReference>
<feature type="domain" description="TNase-like" evidence="4">
    <location>
        <begin position="66"/>
        <end position="198"/>
    </location>
</feature>
<dbReference type="EMBL" id="ATHJ01000061">
    <property type="protein sequence ID" value="EPR42985.1"/>
    <property type="molecule type" value="Genomic_DNA"/>
</dbReference>
<dbReference type="OrthoDB" id="9805504at2"/>
<evidence type="ECO:0000256" key="3">
    <source>
        <dbReference type="ARBA" id="ARBA00022801"/>
    </source>
</evidence>
<keyword evidence="1" id="KW-0540">Nuclease</keyword>
<keyword evidence="6" id="KW-1185">Reference proteome</keyword>
<dbReference type="PANTHER" id="PTHR12302">
    <property type="entry name" value="EBNA2 BINDING PROTEIN P100"/>
    <property type="match status" value="1"/>
</dbReference>
<dbReference type="STRING" id="897.B2D07_10425"/>
<dbReference type="PROSITE" id="PS50830">
    <property type="entry name" value="TNASE_3"/>
    <property type="match status" value="1"/>
</dbReference>
<dbReference type="RefSeq" id="WP_020875083.1">
    <property type="nucleotide sequence ID" value="NZ_ATHJ01000061.1"/>
</dbReference>
<evidence type="ECO:0000313" key="5">
    <source>
        <dbReference type="EMBL" id="EPR42985.1"/>
    </source>
</evidence>
<dbReference type="SMART" id="SM00318">
    <property type="entry name" value="SNc"/>
    <property type="match status" value="1"/>
</dbReference>
<keyword evidence="3" id="KW-0378">Hydrolase</keyword>
<dbReference type="GO" id="GO:0016787">
    <property type="term" value="F:hydrolase activity"/>
    <property type="evidence" value="ECO:0007669"/>
    <property type="project" value="UniProtKB-KW"/>
</dbReference>
<comment type="caution">
    <text evidence="5">The sequence shown here is derived from an EMBL/GenBank/DDBJ whole genome shotgun (WGS) entry which is preliminary data.</text>
</comment>
<dbReference type="Proteomes" id="UP000014977">
    <property type="component" value="Unassembled WGS sequence"/>
</dbReference>
<protein>
    <submittedName>
        <fullName evidence="5">Nuclease (SNase domain-containing protein)</fullName>
    </submittedName>
</protein>
<name>S7U1U0_DESML</name>
<reference evidence="5 6" key="1">
    <citation type="journal article" date="2013" name="Genome Announc.">
        <title>Draft genome sequences for three mercury-methylating, sulfate-reducing bacteria.</title>
        <authorList>
            <person name="Brown S.D."/>
            <person name="Hurt R.A.Jr."/>
            <person name="Gilmour C.C."/>
            <person name="Elias D.A."/>
        </authorList>
    </citation>
    <scope>NUCLEOTIDE SEQUENCE [LARGE SCALE GENOMIC DNA]</scope>
    <source>
        <strain evidence="5 6">DSM 2059</strain>
    </source>
</reference>
<dbReference type="Pfam" id="PF00565">
    <property type="entry name" value="SNase"/>
    <property type="match status" value="1"/>
</dbReference>
<accession>S7U1U0</accession>
<evidence type="ECO:0000256" key="2">
    <source>
        <dbReference type="ARBA" id="ARBA00022759"/>
    </source>
</evidence>
<dbReference type="SUPFAM" id="SSF50199">
    <property type="entry name" value="Staphylococcal nuclease"/>
    <property type="match status" value="1"/>
</dbReference>
<dbReference type="eggNOG" id="COG1525">
    <property type="taxonomic scope" value="Bacteria"/>
</dbReference>
<proteinExistence type="predicted"/>
<dbReference type="GO" id="GO:0004519">
    <property type="term" value="F:endonuclease activity"/>
    <property type="evidence" value="ECO:0007669"/>
    <property type="project" value="UniProtKB-KW"/>
</dbReference>
<evidence type="ECO:0000259" key="4">
    <source>
        <dbReference type="PROSITE" id="PS50830"/>
    </source>
</evidence>
<evidence type="ECO:0000256" key="1">
    <source>
        <dbReference type="ARBA" id="ARBA00022722"/>
    </source>
</evidence>
<dbReference type="AlphaFoldDB" id="S7U1U0"/>
<organism evidence="5 6">
    <name type="scientific">Desulfococcus multivorans DSM 2059</name>
    <dbReference type="NCBI Taxonomy" id="1121405"/>
    <lineage>
        <taxon>Bacteria</taxon>
        <taxon>Pseudomonadati</taxon>
        <taxon>Thermodesulfobacteriota</taxon>
        <taxon>Desulfobacteria</taxon>
        <taxon>Desulfobacterales</taxon>
        <taxon>Desulfococcaceae</taxon>
        <taxon>Desulfococcus</taxon>
    </lineage>
</organism>
<dbReference type="InterPro" id="IPR035437">
    <property type="entry name" value="SNase_OB-fold_sf"/>
</dbReference>
<evidence type="ECO:0000313" key="6">
    <source>
        <dbReference type="Proteomes" id="UP000014977"/>
    </source>
</evidence>
<dbReference type="PANTHER" id="PTHR12302:SF3">
    <property type="entry name" value="SERINE_THREONINE-PROTEIN KINASE 31"/>
    <property type="match status" value="1"/>
</dbReference>